<name>W5JJB1_ANODA</name>
<evidence type="ECO:0000313" key="1">
    <source>
        <dbReference type="EMBL" id="ETN63378.1"/>
    </source>
</evidence>
<reference evidence="1 3" key="1">
    <citation type="journal article" date="2010" name="BMC Genomics">
        <title>Combination of measures distinguishes pre-miRNAs from other stem-loops in the genome of the newly sequenced Anopheles darlingi.</title>
        <authorList>
            <person name="Mendes N.D."/>
            <person name="Freitas A.T."/>
            <person name="Vasconcelos A.T."/>
            <person name="Sagot M.F."/>
        </authorList>
    </citation>
    <scope>NUCLEOTIDE SEQUENCE</scope>
</reference>
<organism evidence="1">
    <name type="scientific">Anopheles darlingi</name>
    <name type="common">Mosquito</name>
    <dbReference type="NCBI Taxonomy" id="43151"/>
    <lineage>
        <taxon>Eukaryota</taxon>
        <taxon>Metazoa</taxon>
        <taxon>Ecdysozoa</taxon>
        <taxon>Arthropoda</taxon>
        <taxon>Hexapoda</taxon>
        <taxon>Insecta</taxon>
        <taxon>Pterygota</taxon>
        <taxon>Neoptera</taxon>
        <taxon>Endopterygota</taxon>
        <taxon>Diptera</taxon>
        <taxon>Nematocera</taxon>
        <taxon>Culicoidea</taxon>
        <taxon>Culicidae</taxon>
        <taxon>Anophelinae</taxon>
        <taxon>Anopheles</taxon>
    </lineage>
</organism>
<proteinExistence type="predicted"/>
<dbReference type="VEuPathDB" id="VectorBase:ADAC004936"/>
<accession>W5JJB1</accession>
<evidence type="ECO:0000313" key="3">
    <source>
        <dbReference type="Proteomes" id="UP000000673"/>
    </source>
</evidence>
<gene>
    <name evidence="1" type="ORF">AND_004936</name>
</gene>
<protein>
    <submittedName>
        <fullName evidence="1 2">Uncharacterized protein</fullName>
    </submittedName>
</protein>
<dbReference type="HOGENOM" id="CLU_2470891_0_0_1"/>
<keyword evidence="3" id="KW-1185">Reference proteome</keyword>
<reference evidence="1" key="2">
    <citation type="submission" date="2010-05" db="EMBL/GenBank/DDBJ databases">
        <authorList>
            <person name="Almeida L.G."/>
            <person name="Nicolas M.F."/>
            <person name="Souza R.C."/>
            <person name="Vasconcelos A.T.R."/>
        </authorList>
    </citation>
    <scope>NUCLEOTIDE SEQUENCE</scope>
</reference>
<dbReference type="Proteomes" id="UP000000673">
    <property type="component" value="Unassembled WGS sequence"/>
</dbReference>
<dbReference type="EnsemblMetazoa" id="ADAC004936-RA">
    <property type="protein sequence ID" value="ADAC004936-PA"/>
    <property type="gene ID" value="ADAC004936"/>
</dbReference>
<reference evidence="2" key="4">
    <citation type="submission" date="2015-06" db="UniProtKB">
        <authorList>
            <consortium name="EnsemblMetazoa"/>
        </authorList>
    </citation>
    <scope>IDENTIFICATION</scope>
</reference>
<evidence type="ECO:0000313" key="2">
    <source>
        <dbReference type="EnsemblMetazoa" id="ADAC004936-PA"/>
    </source>
</evidence>
<sequence length="88" mass="9794">MVNGNWINFLMLKVASEEEGSTSVLAVIETKIAAILKSEHEDCMYRSLNYSWVKGGAYYGGGGAEDTDSRPLRDDNRCVLDSPLCQFR</sequence>
<dbReference type="EMBL" id="ADMH02001258">
    <property type="protein sequence ID" value="ETN63378.1"/>
    <property type="molecule type" value="Genomic_DNA"/>
</dbReference>
<dbReference type="AlphaFoldDB" id="W5JJB1"/>
<reference evidence="1" key="3">
    <citation type="journal article" date="2013" name="Nucleic Acids Res.">
        <title>The genome of Anopheles darlingi, the main neotropical malaria vector.</title>
        <authorList>
            <person name="Marinotti O."/>
            <person name="Cerqueira G.C."/>
            <person name="de Almeida L.G."/>
            <person name="Ferro M.I."/>
            <person name="Loreto E.L."/>
            <person name="Zaha A."/>
            <person name="Teixeira S.M."/>
            <person name="Wespiser A.R."/>
            <person name="Almeida E Silva A."/>
            <person name="Schlindwein A.D."/>
            <person name="Pacheco A.C."/>
            <person name="Silva A.L."/>
            <person name="Graveley B.R."/>
            <person name="Walenz B.P."/>
            <person name="Lima Bde A."/>
            <person name="Ribeiro C.A."/>
            <person name="Nunes-Silva C.G."/>
            <person name="de Carvalho C.R."/>
            <person name="Soares C.M."/>
            <person name="de Menezes C.B."/>
            <person name="Matiolli C."/>
            <person name="Caffrey D."/>
            <person name="Araujo D.A."/>
            <person name="de Oliveira D.M."/>
            <person name="Golenbock D."/>
            <person name="Grisard E.C."/>
            <person name="Fantinatti-Garboggini F."/>
            <person name="de Carvalho F.M."/>
            <person name="Barcellos F.G."/>
            <person name="Prosdocimi F."/>
            <person name="May G."/>
            <person name="Azevedo Junior G.M."/>
            <person name="Guimaraes G.M."/>
            <person name="Goldman G.H."/>
            <person name="Padilha I.Q."/>
            <person name="Batista Jda S."/>
            <person name="Ferro J.A."/>
            <person name="Ribeiro J.M."/>
            <person name="Fietto J.L."/>
            <person name="Dabbas K.M."/>
            <person name="Cerdeira L."/>
            <person name="Agnez-Lima L.F."/>
            <person name="Brocchi M."/>
            <person name="de Carvalho M.O."/>
            <person name="Teixeira Mde M."/>
            <person name="Diniz Maia Mde M."/>
            <person name="Goldman M.H."/>
            <person name="Cruz Schneider M.P."/>
            <person name="Felipe M.S."/>
            <person name="Hungria M."/>
            <person name="Nicolas M.F."/>
            <person name="Pereira M."/>
            <person name="Montes M.A."/>
            <person name="Cantao M.E."/>
            <person name="Vincentz M."/>
            <person name="Rafael M.S."/>
            <person name="Silverman N."/>
            <person name="Stoco P.H."/>
            <person name="Souza R.C."/>
            <person name="Vicentini R."/>
            <person name="Gazzinelli R.T."/>
            <person name="Neves Rde O."/>
            <person name="Silva R."/>
            <person name="Astolfi-Filho S."/>
            <person name="Maciel T.E."/>
            <person name="Urmenyi T.P."/>
            <person name="Tadei W.P."/>
            <person name="Camargo E.P."/>
            <person name="de Vasconcelos A.T."/>
        </authorList>
    </citation>
    <scope>NUCLEOTIDE SEQUENCE</scope>
</reference>